<proteinExistence type="predicted"/>
<organism evidence="3">
    <name type="scientific">Dissoconium aciculare CBS 342.82</name>
    <dbReference type="NCBI Taxonomy" id="1314786"/>
    <lineage>
        <taxon>Eukaryota</taxon>
        <taxon>Fungi</taxon>
        <taxon>Dikarya</taxon>
        <taxon>Ascomycota</taxon>
        <taxon>Pezizomycotina</taxon>
        <taxon>Dothideomycetes</taxon>
        <taxon>Dothideomycetidae</taxon>
        <taxon>Mycosphaerellales</taxon>
        <taxon>Dissoconiaceae</taxon>
        <taxon>Dissoconium</taxon>
    </lineage>
</organism>
<dbReference type="Proteomes" id="UP000504637">
    <property type="component" value="Unplaced"/>
</dbReference>
<keyword evidence="2" id="KW-1185">Reference proteome</keyword>
<reference evidence="3" key="1">
    <citation type="submission" date="2020-01" db="EMBL/GenBank/DDBJ databases">
        <authorList>
            <consortium name="DOE Joint Genome Institute"/>
            <person name="Haridas S."/>
            <person name="Albert R."/>
            <person name="Binder M."/>
            <person name="Bloem J."/>
            <person name="Labutti K."/>
            <person name="Salamov A."/>
            <person name="Andreopoulos B."/>
            <person name="Baker S.E."/>
            <person name="Barry K."/>
            <person name="Bills G."/>
            <person name="Bluhm B.H."/>
            <person name="Cannon C."/>
            <person name="Castanera R."/>
            <person name="Culley D.E."/>
            <person name="Daum C."/>
            <person name="Ezra D."/>
            <person name="Gonzalez J.B."/>
            <person name="Henrissat B."/>
            <person name="Kuo A."/>
            <person name="Liang C."/>
            <person name="Lipzen A."/>
            <person name="Lutzoni F."/>
            <person name="Magnuson J."/>
            <person name="Mondo S."/>
            <person name="Nolan M."/>
            <person name="Ohm R."/>
            <person name="Pangilinan J."/>
            <person name="Park H.-J."/>
            <person name="Ramirez L."/>
            <person name="Alfaro M."/>
            <person name="Sun H."/>
            <person name="Tritt A."/>
            <person name="Yoshinaga Y."/>
            <person name="Zwiers L.-H."/>
            <person name="Turgeon B.G."/>
            <person name="Goodwin S.B."/>
            <person name="Spatafora J.W."/>
            <person name="Crous P.W."/>
            <person name="Grigoriev I.V."/>
        </authorList>
    </citation>
    <scope>NUCLEOTIDE SEQUENCE</scope>
    <source>
        <strain evidence="3">CBS 342.82</strain>
    </source>
</reference>
<dbReference type="AlphaFoldDB" id="A0A6J3M9M1"/>
<evidence type="ECO:0000313" key="3">
    <source>
        <dbReference type="RefSeq" id="XP_033461579.1"/>
    </source>
</evidence>
<dbReference type="GO" id="GO:0005737">
    <property type="term" value="C:cytoplasm"/>
    <property type="evidence" value="ECO:0007669"/>
    <property type="project" value="TreeGrafter"/>
</dbReference>
<dbReference type="OrthoDB" id="783096at2759"/>
<dbReference type="Pfam" id="PF00149">
    <property type="entry name" value="Metallophos"/>
    <property type="match status" value="1"/>
</dbReference>
<protein>
    <submittedName>
        <fullName evidence="3">Metallo-dependent phosphatase</fullName>
    </submittedName>
</protein>
<reference evidence="3" key="2">
    <citation type="submission" date="2020-04" db="EMBL/GenBank/DDBJ databases">
        <authorList>
            <consortium name="NCBI Genome Project"/>
        </authorList>
    </citation>
    <scope>NUCLEOTIDE SEQUENCE</scope>
    <source>
        <strain evidence="3">CBS 342.82</strain>
    </source>
</reference>
<accession>A0A6J3M9M1</accession>
<sequence>MARADTVLLSTAPLAFSNGSFQIAVFEDLHFGENYWEDWGPKQDVNTVLVINEVLDQENPQLSVLNGDLITGNNAFRENSTAVIDKLVAPFVKRGLSWASTYGNHDSDFNLSRADILRAEHKYPNARTTNMMPNDRYGVTNYYLPVYPSNASLDTPSLILWFFDSRGGFYYDSIDPATGKQVGQPDWVDEHVVDWFTSTNAALTKQHGKVIPSIAFVHIPVNASLALQQYAGVDSHRQPGINDDYLLGAQAQGWCEDNVSNGTCAYGKQDIPFMKAITSTPRLLALFSGHDHGDTWCYKWRKDVLPNLEVQGNGINLCFGQHSGYGGYGSWTRGSRQIRIRESDLQHDSISTWIRLENSQVVGAVELNSTYGRDIYPVTPNTHS</sequence>
<dbReference type="RefSeq" id="XP_033461579.1">
    <property type="nucleotide sequence ID" value="XM_033606789.1"/>
</dbReference>
<dbReference type="CDD" id="cd07383">
    <property type="entry name" value="MPP_Dcr2"/>
    <property type="match status" value="1"/>
</dbReference>
<dbReference type="InterPro" id="IPR029052">
    <property type="entry name" value="Metallo-depent_PP-like"/>
</dbReference>
<dbReference type="SUPFAM" id="SSF56300">
    <property type="entry name" value="Metallo-dependent phosphatases"/>
    <property type="match status" value="1"/>
</dbReference>
<dbReference type="GeneID" id="54364589"/>
<dbReference type="Gene3D" id="3.60.21.10">
    <property type="match status" value="1"/>
</dbReference>
<dbReference type="PANTHER" id="PTHR32440">
    <property type="entry name" value="PHOSPHATASE DCR2-RELATED-RELATED"/>
    <property type="match status" value="1"/>
</dbReference>
<evidence type="ECO:0000259" key="1">
    <source>
        <dbReference type="Pfam" id="PF00149"/>
    </source>
</evidence>
<name>A0A6J3M9M1_9PEZI</name>
<dbReference type="InterPro" id="IPR004843">
    <property type="entry name" value="Calcineurin-like_PHP"/>
</dbReference>
<gene>
    <name evidence="3" type="ORF">K489DRAFT_393789</name>
</gene>
<evidence type="ECO:0000313" key="2">
    <source>
        <dbReference type="Proteomes" id="UP000504637"/>
    </source>
</evidence>
<feature type="domain" description="Calcineurin-like phosphoesterase" evidence="1">
    <location>
        <begin position="23"/>
        <end position="235"/>
    </location>
</feature>
<dbReference type="PANTHER" id="PTHR32440:SF11">
    <property type="entry name" value="METALLOPHOSPHOESTERASE DOMAIN-CONTAINING PROTEIN"/>
    <property type="match status" value="1"/>
</dbReference>
<reference evidence="3" key="3">
    <citation type="submission" date="2025-08" db="UniProtKB">
        <authorList>
            <consortium name="RefSeq"/>
        </authorList>
    </citation>
    <scope>IDENTIFICATION</scope>
    <source>
        <strain evidence="3">CBS 342.82</strain>
    </source>
</reference>
<dbReference type="GO" id="GO:0016788">
    <property type="term" value="F:hydrolase activity, acting on ester bonds"/>
    <property type="evidence" value="ECO:0007669"/>
    <property type="project" value="TreeGrafter"/>
</dbReference>